<dbReference type="InterPro" id="IPR011683">
    <property type="entry name" value="Glyco_hydro_53"/>
</dbReference>
<gene>
    <name evidence="4" type="ORF">PPTG_18795</name>
</gene>
<dbReference type="GO" id="GO:0015926">
    <property type="term" value="F:glucosidase activity"/>
    <property type="evidence" value="ECO:0007669"/>
    <property type="project" value="InterPro"/>
</dbReference>
<dbReference type="GeneID" id="20187635"/>
<dbReference type="Gene3D" id="3.20.20.80">
    <property type="entry name" value="Glycosidases"/>
    <property type="match status" value="1"/>
</dbReference>
<feature type="region of interest" description="Disordered" evidence="3">
    <location>
        <begin position="90"/>
        <end position="116"/>
    </location>
</feature>
<evidence type="ECO:0000256" key="2">
    <source>
        <dbReference type="ARBA" id="ARBA00023295"/>
    </source>
</evidence>
<reference evidence="5" key="1">
    <citation type="submission" date="2011-12" db="EMBL/GenBank/DDBJ databases">
        <authorList>
            <consortium name="The Broad Institute Genome Sequencing Platform"/>
            <person name="Russ C."/>
            <person name="Tyler B."/>
            <person name="Panabieres F."/>
            <person name="Shan W."/>
            <person name="Tripathy S."/>
            <person name="Grunwald N."/>
            <person name="Machado M."/>
            <person name="Young S.K."/>
            <person name="Zeng Q."/>
            <person name="Gargeya S."/>
            <person name="Fitzgerald M."/>
            <person name="Haas B."/>
            <person name="Abouelleil A."/>
            <person name="Alvarado L."/>
            <person name="Arachchi H.M."/>
            <person name="Berlin A."/>
            <person name="Chapman S.B."/>
            <person name="Gearin G."/>
            <person name="Goldberg J."/>
            <person name="Griggs A."/>
            <person name="Gujja S."/>
            <person name="Hansen M."/>
            <person name="Heiman D."/>
            <person name="Howarth C."/>
            <person name="Larimer J."/>
            <person name="Lui A."/>
            <person name="MacDonald P.J.P."/>
            <person name="McCowen C."/>
            <person name="Montmayeur A."/>
            <person name="Murphy C."/>
            <person name="Neiman D."/>
            <person name="Pearson M."/>
            <person name="Priest M."/>
            <person name="Roberts A."/>
            <person name="Saif S."/>
            <person name="Shea T."/>
            <person name="Sisk P."/>
            <person name="Stolte C."/>
            <person name="Sykes S."/>
            <person name="Wortman J."/>
            <person name="Nusbaum C."/>
            <person name="Birren B."/>
        </authorList>
    </citation>
    <scope>NUCLEOTIDE SEQUENCE [LARGE SCALE GENOMIC DNA]</scope>
    <source>
        <strain evidence="5">INRA-310</strain>
    </source>
</reference>
<evidence type="ECO:0000256" key="3">
    <source>
        <dbReference type="SAM" id="MobiDB-lite"/>
    </source>
</evidence>
<name>W2PGH9_PHYN3</name>
<evidence type="ECO:0008006" key="6">
    <source>
        <dbReference type="Google" id="ProtNLM"/>
    </source>
</evidence>
<keyword evidence="1" id="KW-0378">Hydrolase</keyword>
<protein>
    <recommendedName>
        <fullName evidence="6">Arabinogalactan endo-beta-1,4-galactanase</fullName>
    </recommendedName>
</protein>
<dbReference type="PANTHER" id="PTHR34983">
    <property type="entry name" value="ARABINOGALACTAN ENDO-BETA-1,4-GALACTANASE A"/>
    <property type="match status" value="1"/>
</dbReference>
<dbReference type="RefSeq" id="XP_008915437.1">
    <property type="nucleotide sequence ID" value="XM_008917189.1"/>
</dbReference>
<proteinExistence type="predicted"/>
<evidence type="ECO:0000256" key="1">
    <source>
        <dbReference type="ARBA" id="ARBA00022801"/>
    </source>
</evidence>
<dbReference type="AlphaFoldDB" id="W2PGH9"/>
<dbReference type="VEuPathDB" id="FungiDB:PPTG_18795"/>
<accession>W2PGH9</accession>
<reference evidence="4 5" key="2">
    <citation type="submission" date="2013-11" db="EMBL/GenBank/DDBJ databases">
        <title>The Genome Sequence of Phytophthora parasitica INRA-310.</title>
        <authorList>
            <consortium name="The Broad Institute Genomics Platform"/>
            <person name="Russ C."/>
            <person name="Tyler B."/>
            <person name="Panabieres F."/>
            <person name="Shan W."/>
            <person name="Tripathy S."/>
            <person name="Grunwald N."/>
            <person name="Machado M."/>
            <person name="Johnson C.S."/>
            <person name="Arredondo F."/>
            <person name="Hong C."/>
            <person name="Coffey M."/>
            <person name="Young S.K."/>
            <person name="Zeng Q."/>
            <person name="Gargeya S."/>
            <person name="Fitzgerald M."/>
            <person name="Abouelleil A."/>
            <person name="Alvarado L."/>
            <person name="Chapman S.B."/>
            <person name="Gainer-Dewar J."/>
            <person name="Goldberg J."/>
            <person name="Griggs A."/>
            <person name="Gujja S."/>
            <person name="Hansen M."/>
            <person name="Howarth C."/>
            <person name="Imamovic A."/>
            <person name="Ireland A."/>
            <person name="Larimer J."/>
            <person name="McCowan C."/>
            <person name="Murphy C."/>
            <person name="Pearson M."/>
            <person name="Poon T.W."/>
            <person name="Priest M."/>
            <person name="Roberts A."/>
            <person name="Saif S."/>
            <person name="Shea T."/>
            <person name="Sykes S."/>
            <person name="Wortman J."/>
            <person name="Nusbaum C."/>
            <person name="Birren B."/>
        </authorList>
    </citation>
    <scope>NUCLEOTIDE SEQUENCE [LARGE SCALE GENOMIC DNA]</scope>
    <source>
        <strain evidence="4 5">INRA-310</strain>
    </source>
</reference>
<evidence type="ECO:0000313" key="5">
    <source>
        <dbReference type="Proteomes" id="UP000018817"/>
    </source>
</evidence>
<sequence length="116" mass="12304">MAVMDVLEGLPNGLGAGIFYWEPGYISVPGLGSACGSNLLFSVNWDNWPDTYAKALSSIYMFAGEGNTSTPIAASTTTTASLQTQINFSQLDQSSRSKQSEESSTQQTDGGSVQQH</sequence>
<dbReference type="GO" id="GO:0045490">
    <property type="term" value="P:pectin catabolic process"/>
    <property type="evidence" value="ECO:0007669"/>
    <property type="project" value="TreeGrafter"/>
</dbReference>
<dbReference type="EMBL" id="KI669655">
    <property type="protein sequence ID" value="ETM99298.1"/>
    <property type="molecule type" value="Genomic_DNA"/>
</dbReference>
<dbReference type="OrthoDB" id="110914at2759"/>
<keyword evidence="2" id="KW-0326">Glycosidase</keyword>
<dbReference type="PANTHER" id="PTHR34983:SF1">
    <property type="entry name" value="ARABINOGALACTAN ENDO-BETA-1,4-GALACTANASE A"/>
    <property type="match status" value="1"/>
</dbReference>
<feature type="compositionally biased region" description="Low complexity" evidence="3">
    <location>
        <begin position="93"/>
        <end position="108"/>
    </location>
</feature>
<dbReference type="STRING" id="761204.W2PGH9"/>
<evidence type="ECO:0000313" key="4">
    <source>
        <dbReference type="EMBL" id="ETM99298.1"/>
    </source>
</evidence>
<organism evidence="4 5">
    <name type="scientific">Phytophthora nicotianae (strain INRA-310)</name>
    <name type="common">Phytophthora parasitica</name>
    <dbReference type="NCBI Taxonomy" id="761204"/>
    <lineage>
        <taxon>Eukaryota</taxon>
        <taxon>Sar</taxon>
        <taxon>Stramenopiles</taxon>
        <taxon>Oomycota</taxon>
        <taxon>Peronosporomycetes</taxon>
        <taxon>Peronosporales</taxon>
        <taxon>Peronosporaceae</taxon>
        <taxon>Phytophthora</taxon>
    </lineage>
</organism>
<dbReference type="Proteomes" id="UP000018817">
    <property type="component" value="Unassembled WGS sequence"/>
</dbReference>